<dbReference type="AlphaFoldDB" id="A0A268NZT3"/>
<evidence type="ECO:0000256" key="6">
    <source>
        <dbReference type="SAM" id="Phobius"/>
    </source>
</evidence>
<dbReference type="GO" id="GO:0005886">
    <property type="term" value="C:plasma membrane"/>
    <property type="evidence" value="ECO:0007669"/>
    <property type="project" value="TreeGrafter"/>
</dbReference>
<feature type="transmembrane region" description="Helical" evidence="6">
    <location>
        <begin position="80"/>
        <end position="98"/>
    </location>
</feature>
<dbReference type="PROSITE" id="PS00428">
    <property type="entry name" value="FTSW_RODA_SPOVE"/>
    <property type="match status" value="1"/>
</dbReference>
<evidence type="ECO:0000256" key="3">
    <source>
        <dbReference type="ARBA" id="ARBA00022960"/>
    </source>
</evidence>
<feature type="transmembrane region" description="Helical" evidence="6">
    <location>
        <begin position="288"/>
        <end position="314"/>
    </location>
</feature>
<feature type="transmembrane region" description="Helical" evidence="6">
    <location>
        <begin position="364"/>
        <end position="385"/>
    </location>
</feature>
<organism evidence="7 8">
    <name type="scientific">Shouchella clausii</name>
    <name type="common">Alkalihalobacillus clausii</name>
    <dbReference type="NCBI Taxonomy" id="79880"/>
    <lineage>
        <taxon>Bacteria</taxon>
        <taxon>Bacillati</taxon>
        <taxon>Bacillota</taxon>
        <taxon>Bacilli</taxon>
        <taxon>Bacillales</taxon>
        <taxon>Bacillaceae</taxon>
        <taxon>Shouchella</taxon>
    </lineage>
</organism>
<keyword evidence="2 6" id="KW-0812">Transmembrane</keyword>
<keyword evidence="5 6" id="KW-0472">Membrane</keyword>
<dbReference type="PROSITE" id="PS51257">
    <property type="entry name" value="PROKAR_LIPOPROTEIN"/>
    <property type="match status" value="1"/>
</dbReference>
<dbReference type="GO" id="GO:0051301">
    <property type="term" value="P:cell division"/>
    <property type="evidence" value="ECO:0007669"/>
    <property type="project" value="InterPro"/>
</dbReference>
<dbReference type="Pfam" id="PF01098">
    <property type="entry name" value="FTSW_RODA_SPOVE"/>
    <property type="match status" value="1"/>
</dbReference>
<comment type="caution">
    <text evidence="7">The sequence shown here is derived from an EMBL/GenBank/DDBJ whole genome shotgun (WGS) entry which is preliminary data.</text>
</comment>
<accession>A0A268NZT3</accession>
<feature type="transmembrane region" description="Helical" evidence="6">
    <location>
        <begin position="151"/>
        <end position="168"/>
    </location>
</feature>
<proteinExistence type="predicted"/>
<name>A0A268NZT3_SHOCL</name>
<evidence type="ECO:0000256" key="5">
    <source>
        <dbReference type="ARBA" id="ARBA00023136"/>
    </source>
</evidence>
<keyword evidence="3" id="KW-0133">Cell shape</keyword>
<feature type="transmembrane region" description="Helical" evidence="6">
    <location>
        <begin position="12"/>
        <end position="32"/>
    </location>
</feature>
<protein>
    <submittedName>
        <fullName evidence="7">Rod shape-determining protein RodA</fullName>
    </submittedName>
</protein>
<dbReference type="InterPro" id="IPR001182">
    <property type="entry name" value="FtsW/RodA"/>
</dbReference>
<feature type="transmembrane region" description="Helical" evidence="6">
    <location>
        <begin position="174"/>
        <end position="191"/>
    </location>
</feature>
<dbReference type="PANTHER" id="PTHR30474">
    <property type="entry name" value="CELL CYCLE PROTEIN"/>
    <property type="match status" value="1"/>
</dbReference>
<comment type="subcellular location">
    <subcellularLocation>
        <location evidence="1">Membrane</location>
        <topology evidence="1">Multi-pass membrane protein</topology>
    </subcellularLocation>
</comment>
<feature type="transmembrane region" description="Helical" evidence="6">
    <location>
        <begin position="52"/>
        <end position="73"/>
    </location>
</feature>
<reference evidence="7 8" key="1">
    <citation type="submission" date="2017-07" db="EMBL/GenBank/DDBJ databases">
        <title>Isolation and whole genome analysis of endospore-forming bacteria from heroin.</title>
        <authorList>
            <person name="Kalinowski J."/>
            <person name="Ahrens B."/>
            <person name="Al-Dilaimi A."/>
            <person name="Winkler A."/>
            <person name="Wibberg D."/>
            <person name="Schleenbecker U."/>
            <person name="Ruckert C."/>
            <person name="Wolfel R."/>
            <person name="Grass G."/>
        </authorList>
    </citation>
    <scope>NUCLEOTIDE SEQUENCE [LARGE SCALE GENOMIC DNA]</scope>
    <source>
        <strain evidence="7 8">7539</strain>
    </source>
</reference>
<dbReference type="GO" id="GO:0015648">
    <property type="term" value="F:lipid-linked peptidoglycan transporter activity"/>
    <property type="evidence" value="ECO:0007669"/>
    <property type="project" value="TreeGrafter"/>
</dbReference>
<feature type="transmembrane region" description="Helical" evidence="6">
    <location>
        <begin position="198"/>
        <end position="216"/>
    </location>
</feature>
<dbReference type="InterPro" id="IPR018365">
    <property type="entry name" value="Cell_cycle_FtsW-rel_CS"/>
</dbReference>
<evidence type="ECO:0000313" key="8">
    <source>
        <dbReference type="Proteomes" id="UP000216207"/>
    </source>
</evidence>
<dbReference type="RefSeq" id="WP_095317091.1">
    <property type="nucleotide sequence ID" value="NZ_NPBW01000012.1"/>
</dbReference>
<evidence type="ECO:0000256" key="2">
    <source>
        <dbReference type="ARBA" id="ARBA00022692"/>
    </source>
</evidence>
<evidence type="ECO:0000256" key="4">
    <source>
        <dbReference type="ARBA" id="ARBA00022989"/>
    </source>
</evidence>
<dbReference type="GO" id="GO:0032153">
    <property type="term" value="C:cell division site"/>
    <property type="evidence" value="ECO:0007669"/>
    <property type="project" value="TreeGrafter"/>
</dbReference>
<sequence>MEQEKSWRDRIDYTLLFLVFVLGCLSIMAIYAGTTTQFFSAEDYEKYRHVFALSQAKWFLIGFVLMVVVMLVDYEYLKRLTIPIFAFGMILLLWVQFFGVENKGATRWIGINGTPIYQPSEVMKIILVLTLAHLIVVLNQRYSEKGLKADLKKLGWLAAFGIPPFYLVLKQPDLGSALVLAVIITTAILMANVSYKVLASLAALAGAGIAFLYYLLLNHIELITKYVLEEHQLVRILGWLYPEEYASGYAMQTLNATRGIGSGQLTGSGFLNSVQAANASTPELHTDFIFAVIGEEFGFLGSTVVICVYFLLIYRLIMLAHSCNDLYGTSIIAGIAGMLTFQIFQNIAMTIGLMPVTGIALPFLSYGGSALMTNMVAIGIVLNIGMRQKTYMFKSTSEVVDSDKGTLIPMKGKRFKLPL</sequence>
<dbReference type="Proteomes" id="UP000216207">
    <property type="component" value="Unassembled WGS sequence"/>
</dbReference>
<feature type="transmembrane region" description="Helical" evidence="6">
    <location>
        <begin position="326"/>
        <end position="344"/>
    </location>
</feature>
<dbReference type="PANTHER" id="PTHR30474:SF1">
    <property type="entry name" value="PEPTIDOGLYCAN GLYCOSYLTRANSFERASE MRDB"/>
    <property type="match status" value="1"/>
</dbReference>
<keyword evidence="4 6" id="KW-1133">Transmembrane helix</keyword>
<gene>
    <name evidence="7" type="ORF">CHH72_11140</name>
</gene>
<dbReference type="GO" id="GO:0008360">
    <property type="term" value="P:regulation of cell shape"/>
    <property type="evidence" value="ECO:0007669"/>
    <property type="project" value="UniProtKB-KW"/>
</dbReference>
<feature type="transmembrane region" description="Helical" evidence="6">
    <location>
        <begin position="122"/>
        <end position="139"/>
    </location>
</feature>
<evidence type="ECO:0000313" key="7">
    <source>
        <dbReference type="EMBL" id="PAE88921.1"/>
    </source>
</evidence>
<dbReference type="EMBL" id="NPCC01000012">
    <property type="protein sequence ID" value="PAE88921.1"/>
    <property type="molecule type" value="Genomic_DNA"/>
</dbReference>
<evidence type="ECO:0000256" key="1">
    <source>
        <dbReference type="ARBA" id="ARBA00004141"/>
    </source>
</evidence>